<keyword evidence="2" id="KW-0326">Glycosidase</keyword>
<dbReference type="EMBL" id="SMAG01000006">
    <property type="protein sequence ID" value="TCS93578.1"/>
    <property type="molecule type" value="Genomic_DNA"/>
</dbReference>
<dbReference type="Gene3D" id="3.10.50.10">
    <property type="match status" value="1"/>
</dbReference>
<accession>A0A4R3L3S2</accession>
<dbReference type="RefSeq" id="WP_131925416.1">
    <property type="nucleotide sequence ID" value="NZ_SMAG01000006.1"/>
</dbReference>
<dbReference type="GO" id="GO:0016798">
    <property type="term" value="F:hydrolase activity, acting on glycosyl bonds"/>
    <property type="evidence" value="ECO:0007669"/>
    <property type="project" value="UniProtKB-KW"/>
</dbReference>
<dbReference type="GO" id="GO:0005975">
    <property type="term" value="P:carbohydrate metabolic process"/>
    <property type="evidence" value="ECO:0007669"/>
    <property type="project" value="InterPro"/>
</dbReference>
<dbReference type="InterPro" id="IPR001223">
    <property type="entry name" value="Glyco_hydro18_cat"/>
</dbReference>
<feature type="domain" description="GH18" evidence="4">
    <location>
        <begin position="72"/>
        <end position="395"/>
    </location>
</feature>
<proteinExistence type="predicted"/>
<dbReference type="GO" id="GO:0012505">
    <property type="term" value="C:endomembrane system"/>
    <property type="evidence" value="ECO:0007669"/>
    <property type="project" value="TreeGrafter"/>
</dbReference>
<dbReference type="SMART" id="SM00636">
    <property type="entry name" value="Glyco_18"/>
    <property type="match status" value="1"/>
</dbReference>
<sequence>MKKLSMLCTLFLFVVTGCGVVQQNETRERRLDHPPGPRETVDREVNPQRLLQVKSGDETQSKRDHAMMKRGIETLGFIDPSAPKVAAEDIYKTADHLTYVSFFNYRVKSDGSLVHLNDLTPLQATRQKQAIPMMVITNLGEDNYSPEVAHTLFTTPKMADRLADNVIKVMKDKGYRALNIDFEFIQETDQKLYNDFLGKFIPKVKKEGYTVSTDLAPKTSDEQKGPWAGAHDYAFHGQVADFVVLMTYDWAWNTGPPMPVAPIPEMRKVLDYAVTKIPKEKIMLGFPLYGYDWILPYKEGNPPARLVTPQRAARIAQQKAAKIHFDNQDECPFFYYLDAKGRKHMVWFENEQSAQAKFNLVKEYGIRGIAYWALGREFDRNWSLLHENFNILKYGPTQ</sequence>
<dbReference type="PROSITE" id="PS51257">
    <property type="entry name" value="PROKAR_LIPOPROTEIN"/>
    <property type="match status" value="1"/>
</dbReference>
<feature type="region of interest" description="Disordered" evidence="3">
    <location>
        <begin position="25"/>
        <end position="44"/>
    </location>
</feature>
<dbReference type="PANTHER" id="PTHR46066:SF2">
    <property type="entry name" value="CHITINASE DOMAIN-CONTAINING PROTEIN 1"/>
    <property type="match status" value="1"/>
</dbReference>
<dbReference type="InterPro" id="IPR029070">
    <property type="entry name" value="Chitinase_insertion_sf"/>
</dbReference>
<dbReference type="OrthoDB" id="9769314at2"/>
<evidence type="ECO:0000256" key="3">
    <source>
        <dbReference type="SAM" id="MobiDB-lite"/>
    </source>
</evidence>
<dbReference type="InterPro" id="IPR011583">
    <property type="entry name" value="Chitinase_II/V-like_cat"/>
</dbReference>
<name>A0A4R3L3S2_9BACL</name>
<organism evidence="5 6">
    <name type="scientific">Hazenella coriacea</name>
    <dbReference type="NCBI Taxonomy" id="1179467"/>
    <lineage>
        <taxon>Bacteria</taxon>
        <taxon>Bacillati</taxon>
        <taxon>Bacillota</taxon>
        <taxon>Bacilli</taxon>
        <taxon>Bacillales</taxon>
        <taxon>Thermoactinomycetaceae</taxon>
        <taxon>Hazenella</taxon>
    </lineage>
</organism>
<gene>
    <name evidence="5" type="ORF">EDD58_10611</name>
</gene>
<dbReference type="CDD" id="cd02874">
    <property type="entry name" value="GH18_CFLE_spore_hydrolase"/>
    <property type="match status" value="1"/>
</dbReference>
<comment type="caution">
    <text evidence="5">The sequence shown here is derived from an EMBL/GenBank/DDBJ whole genome shotgun (WGS) entry which is preliminary data.</text>
</comment>
<dbReference type="Proteomes" id="UP000294937">
    <property type="component" value="Unassembled WGS sequence"/>
</dbReference>
<dbReference type="InterPro" id="IPR041704">
    <property type="entry name" value="CFLE_GH18"/>
</dbReference>
<dbReference type="Pfam" id="PF00704">
    <property type="entry name" value="Glyco_hydro_18"/>
    <property type="match status" value="1"/>
</dbReference>
<dbReference type="InterPro" id="IPR017853">
    <property type="entry name" value="GH"/>
</dbReference>
<reference evidence="5 6" key="1">
    <citation type="submission" date="2019-03" db="EMBL/GenBank/DDBJ databases">
        <title>Genomic Encyclopedia of Type Strains, Phase IV (KMG-IV): sequencing the most valuable type-strain genomes for metagenomic binning, comparative biology and taxonomic classification.</title>
        <authorList>
            <person name="Goeker M."/>
        </authorList>
    </citation>
    <scope>NUCLEOTIDE SEQUENCE [LARGE SCALE GENOMIC DNA]</scope>
    <source>
        <strain evidence="5 6">DSM 45707</strain>
    </source>
</reference>
<dbReference type="GO" id="GO:0008061">
    <property type="term" value="F:chitin binding"/>
    <property type="evidence" value="ECO:0007669"/>
    <property type="project" value="InterPro"/>
</dbReference>
<evidence type="ECO:0000256" key="2">
    <source>
        <dbReference type="ARBA" id="ARBA00023295"/>
    </source>
</evidence>
<dbReference type="PANTHER" id="PTHR46066">
    <property type="entry name" value="CHITINASE DOMAIN-CONTAINING PROTEIN 1 FAMILY MEMBER"/>
    <property type="match status" value="1"/>
</dbReference>
<evidence type="ECO:0000256" key="1">
    <source>
        <dbReference type="ARBA" id="ARBA00022801"/>
    </source>
</evidence>
<dbReference type="Gene3D" id="3.20.20.80">
    <property type="entry name" value="Glycosidases"/>
    <property type="match status" value="1"/>
</dbReference>
<dbReference type="PROSITE" id="PS51910">
    <property type="entry name" value="GH18_2"/>
    <property type="match status" value="1"/>
</dbReference>
<dbReference type="GO" id="GO:0070492">
    <property type="term" value="F:oligosaccharide binding"/>
    <property type="evidence" value="ECO:0007669"/>
    <property type="project" value="TreeGrafter"/>
</dbReference>
<dbReference type="SUPFAM" id="SSF51445">
    <property type="entry name" value="(Trans)glycosidases"/>
    <property type="match status" value="1"/>
</dbReference>
<evidence type="ECO:0000259" key="4">
    <source>
        <dbReference type="PROSITE" id="PS51910"/>
    </source>
</evidence>
<keyword evidence="6" id="KW-1185">Reference proteome</keyword>
<evidence type="ECO:0000313" key="6">
    <source>
        <dbReference type="Proteomes" id="UP000294937"/>
    </source>
</evidence>
<protein>
    <submittedName>
        <fullName evidence="5">Spore germination protein</fullName>
    </submittedName>
</protein>
<keyword evidence="1" id="KW-0378">Hydrolase</keyword>
<dbReference type="AlphaFoldDB" id="A0A4R3L3S2"/>
<evidence type="ECO:0000313" key="5">
    <source>
        <dbReference type="EMBL" id="TCS93578.1"/>
    </source>
</evidence>